<evidence type="ECO:0000313" key="1">
    <source>
        <dbReference type="EMBL" id="GAJ18863.1"/>
    </source>
</evidence>
<dbReference type="EMBL" id="BARW01039227">
    <property type="protein sequence ID" value="GAJ18863.1"/>
    <property type="molecule type" value="Genomic_DNA"/>
</dbReference>
<gene>
    <name evidence="1" type="ORF">S12H4_59842</name>
</gene>
<dbReference type="AlphaFoldDB" id="X1UN12"/>
<comment type="caution">
    <text evidence="1">The sequence shown here is derived from an EMBL/GenBank/DDBJ whole genome shotgun (WGS) entry which is preliminary data.</text>
</comment>
<sequence length="131" mass="14869">VRGLPVKPVEELQVQQRMVAGTEDRLYINLTTRTNIGGTLFVESPYEWLKVSPDTLSLRENKLVMEVSLSPALSGPSIIKLKGRAIDRWGLIQTRFELEPIHLYVIPRARYAAWLAKRYLAETKPAARVTP</sequence>
<proteinExistence type="predicted"/>
<name>X1UN12_9ZZZZ</name>
<accession>X1UN12</accession>
<protein>
    <submittedName>
        <fullName evidence="1">Uncharacterized protein</fullName>
    </submittedName>
</protein>
<feature type="non-terminal residue" evidence="1">
    <location>
        <position position="1"/>
    </location>
</feature>
<reference evidence="1" key="1">
    <citation type="journal article" date="2014" name="Front. Microbiol.">
        <title>High frequency of phylogenetically diverse reductive dehalogenase-homologous genes in deep subseafloor sedimentary metagenomes.</title>
        <authorList>
            <person name="Kawai M."/>
            <person name="Futagami T."/>
            <person name="Toyoda A."/>
            <person name="Takaki Y."/>
            <person name="Nishi S."/>
            <person name="Hori S."/>
            <person name="Arai W."/>
            <person name="Tsubouchi T."/>
            <person name="Morono Y."/>
            <person name="Uchiyama I."/>
            <person name="Ito T."/>
            <person name="Fujiyama A."/>
            <person name="Inagaki F."/>
            <person name="Takami H."/>
        </authorList>
    </citation>
    <scope>NUCLEOTIDE SEQUENCE</scope>
    <source>
        <strain evidence="1">Expedition CK06-06</strain>
    </source>
</reference>
<organism evidence="1">
    <name type="scientific">marine sediment metagenome</name>
    <dbReference type="NCBI Taxonomy" id="412755"/>
    <lineage>
        <taxon>unclassified sequences</taxon>
        <taxon>metagenomes</taxon>
        <taxon>ecological metagenomes</taxon>
    </lineage>
</organism>